<dbReference type="InterPro" id="IPR001611">
    <property type="entry name" value="Leu-rich_rpt"/>
</dbReference>
<name>A0ABC8T013_9AQUA</name>
<feature type="domain" description="Leucine-rich repeat-containing N-terminal plant-type" evidence="11">
    <location>
        <begin position="30"/>
        <end position="69"/>
    </location>
</feature>
<keyword evidence="5" id="KW-0677">Repeat</keyword>
<keyword evidence="13" id="KW-1185">Reference proteome</keyword>
<keyword evidence="4 10" id="KW-0732">Signal</keyword>
<feature type="chain" id="PRO_5044896426" description="Leucine-rich repeat-containing N-terminal plant-type domain-containing protein" evidence="10">
    <location>
        <begin position="24"/>
        <end position="378"/>
    </location>
</feature>
<keyword evidence="7 9" id="KW-0472">Membrane</keyword>
<keyword evidence="3 9" id="KW-0812">Transmembrane</keyword>
<dbReference type="Pfam" id="PF08263">
    <property type="entry name" value="LRRNT_2"/>
    <property type="match status" value="1"/>
</dbReference>
<dbReference type="InterPro" id="IPR032675">
    <property type="entry name" value="LRR_dom_sf"/>
</dbReference>
<dbReference type="Gene3D" id="3.80.10.10">
    <property type="entry name" value="Ribonuclease Inhibitor"/>
    <property type="match status" value="1"/>
</dbReference>
<evidence type="ECO:0000256" key="10">
    <source>
        <dbReference type="SAM" id="SignalP"/>
    </source>
</evidence>
<dbReference type="PANTHER" id="PTHR48063:SF98">
    <property type="entry name" value="LRR RECEPTOR-LIKE SERINE_THREONINE-PROTEIN KINASE FLS2"/>
    <property type="match status" value="1"/>
</dbReference>
<dbReference type="Proteomes" id="UP001642360">
    <property type="component" value="Unassembled WGS sequence"/>
</dbReference>
<dbReference type="InterPro" id="IPR046956">
    <property type="entry name" value="RLP23-like"/>
</dbReference>
<sequence>MGTSILTLVLLMFLLIIVGNSNSSNIICHEKERTALLNFRNDLTNPSLGSLSSWSVQKNCCQWTEVRCDNVTGRVIELDLHSMDLQGYNFGLFVDDLSWIAGLHSLKYLDMSGVDLSKTVNWLQEMNKLPSLSELNLSFCRLESMYPSLSYVNFTSLTVLDLSRNLFKHEIPNWLGNLSNSLIHLRLSKNALQEILFIPQNSIAGVVLEVHFAKPSKLKMLAISRNPLSFNVSPNWIPPFQLTFIDMSFSKLLIGYGTGFHMLKVSTSLETRFMSLSEDSFIGNAELCGAPLRINSTKDEESHGSTPVQKNGDESEMFGFYIGMGMGFFISFWGVCVVLFFKRTWRHPYFKFLNEVKDQIYMAALLKANWLYKKFIDS</sequence>
<feature type="transmembrane region" description="Helical" evidence="9">
    <location>
        <begin position="318"/>
        <end position="341"/>
    </location>
</feature>
<evidence type="ECO:0000313" key="12">
    <source>
        <dbReference type="EMBL" id="CAK9162548.1"/>
    </source>
</evidence>
<keyword evidence="6 9" id="KW-1133">Transmembrane helix</keyword>
<dbReference type="AlphaFoldDB" id="A0ABC8T013"/>
<comment type="subcellular location">
    <subcellularLocation>
        <location evidence="1">Membrane</location>
        <topology evidence="1">Single-pass type I membrane protein</topology>
    </subcellularLocation>
</comment>
<evidence type="ECO:0000256" key="9">
    <source>
        <dbReference type="SAM" id="Phobius"/>
    </source>
</evidence>
<dbReference type="PANTHER" id="PTHR48063">
    <property type="entry name" value="LRR RECEPTOR-LIKE KINASE"/>
    <property type="match status" value="1"/>
</dbReference>
<evidence type="ECO:0000313" key="13">
    <source>
        <dbReference type="Proteomes" id="UP001642360"/>
    </source>
</evidence>
<evidence type="ECO:0000256" key="8">
    <source>
        <dbReference type="ARBA" id="ARBA00023180"/>
    </source>
</evidence>
<gene>
    <name evidence="12" type="ORF">ILEXP_LOCUS31420</name>
</gene>
<dbReference type="Pfam" id="PF00560">
    <property type="entry name" value="LRR_1"/>
    <property type="match status" value="1"/>
</dbReference>
<proteinExistence type="predicted"/>
<reference evidence="12 13" key="1">
    <citation type="submission" date="2024-02" db="EMBL/GenBank/DDBJ databases">
        <authorList>
            <person name="Vignale AGUSTIN F."/>
            <person name="Sosa J E."/>
            <person name="Modenutti C."/>
        </authorList>
    </citation>
    <scope>NUCLEOTIDE SEQUENCE [LARGE SCALE GENOMIC DNA]</scope>
</reference>
<dbReference type="InterPro" id="IPR013210">
    <property type="entry name" value="LRR_N_plant-typ"/>
</dbReference>
<accession>A0ABC8T013</accession>
<dbReference type="SUPFAM" id="SSF52058">
    <property type="entry name" value="L domain-like"/>
    <property type="match status" value="1"/>
</dbReference>
<protein>
    <recommendedName>
        <fullName evidence="11">Leucine-rich repeat-containing N-terminal plant-type domain-containing protein</fullName>
    </recommendedName>
</protein>
<evidence type="ECO:0000256" key="4">
    <source>
        <dbReference type="ARBA" id="ARBA00022729"/>
    </source>
</evidence>
<comment type="caution">
    <text evidence="12">The sequence shown here is derived from an EMBL/GenBank/DDBJ whole genome shotgun (WGS) entry which is preliminary data.</text>
</comment>
<keyword evidence="2" id="KW-0433">Leucine-rich repeat</keyword>
<evidence type="ECO:0000256" key="5">
    <source>
        <dbReference type="ARBA" id="ARBA00022737"/>
    </source>
</evidence>
<evidence type="ECO:0000256" key="6">
    <source>
        <dbReference type="ARBA" id="ARBA00022989"/>
    </source>
</evidence>
<organism evidence="12 13">
    <name type="scientific">Ilex paraguariensis</name>
    <name type="common">yerba mate</name>
    <dbReference type="NCBI Taxonomy" id="185542"/>
    <lineage>
        <taxon>Eukaryota</taxon>
        <taxon>Viridiplantae</taxon>
        <taxon>Streptophyta</taxon>
        <taxon>Embryophyta</taxon>
        <taxon>Tracheophyta</taxon>
        <taxon>Spermatophyta</taxon>
        <taxon>Magnoliopsida</taxon>
        <taxon>eudicotyledons</taxon>
        <taxon>Gunneridae</taxon>
        <taxon>Pentapetalae</taxon>
        <taxon>asterids</taxon>
        <taxon>campanulids</taxon>
        <taxon>Aquifoliales</taxon>
        <taxon>Aquifoliaceae</taxon>
        <taxon>Ilex</taxon>
    </lineage>
</organism>
<feature type="signal peptide" evidence="10">
    <location>
        <begin position="1"/>
        <end position="23"/>
    </location>
</feature>
<evidence type="ECO:0000259" key="11">
    <source>
        <dbReference type="Pfam" id="PF08263"/>
    </source>
</evidence>
<evidence type="ECO:0000256" key="1">
    <source>
        <dbReference type="ARBA" id="ARBA00004479"/>
    </source>
</evidence>
<evidence type="ECO:0000256" key="7">
    <source>
        <dbReference type="ARBA" id="ARBA00023136"/>
    </source>
</evidence>
<keyword evidence="8" id="KW-0325">Glycoprotein</keyword>
<evidence type="ECO:0000256" key="3">
    <source>
        <dbReference type="ARBA" id="ARBA00022692"/>
    </source>
</evidence>
<dbReference type="EMBL" id="CAUOFW020003891">
    <property type="protein sequence ID" value="CAK9162548.1"/>
    <property type="molecule type" value="Genomic_DNA"/>
</dbReference>
<dbReference type="GO" id="GO:0016020">
    <property type="term" value="C:membrane"/>
    <property type="evidence" value="ECO:0007669"/>
    <property type="project" value="UniProtKB-SubCell"/>
</dbReference>
<evidence type="ECO:0000256" key="2">
    <source>
        <dbReference type="ARBA" id="ARBA00022614"/>
    </source>
</evidence>